<dbReference type="RefSeq" id="XP_046011542.1">
    <property type="nucleotide sequence ID" value="XM_046161026.1"/>
</dbReference>
<organism evidence="3 4">
    <name type="scientific">Microdochium trichocladiopsis</name>
    <dbReference type="NCBI Taxonomy" id="1682393"/>
    <lineage>
        <taxon>Eukaryota</taxon>
        <taxon>Fungi</taxon>
        <taxon>Dikarya</taxon>
        <taxon>Ascomycota</taxon>
        <taxon>Pezizomycotina</taxon>
        <taxon>Sordariomycetes</taxon>
        <taxon>Xylariomycetidae</taxon>
        <taxon>Xylariales</taxon>
        <taxon>Microdochiaceae</taxon>
        <taxon>Microdochium</taxon>
    </lineage>
</organism>
<feature type="region of interest" description="Disordered" evidence="1">
    <location>
        <begin position="151"/>
        <end position="185"/>
    </location>
</feature>
<comment type="caution">
    <text evidence="3">The sequence shown here is derived from an EMBL/GenBank/DDBJ whole genome shotgun (WGS) entry which is preliminary data.</text>
</comment>
<reference evidence="3" key="1">
    <citation type="journal article" date="2021" name="Nat. Commun.">
        <title>Genetic determinants of endophytism in the Arabidopsis root mycobiome.</title>
        <authorList>
            <person name="Mesny F."/>
            <person name="Miyauchi S."/>
            <person name="Thiergart T."/>
            <person name="Pickel B."/>
            <person name="Atanasova L."/>
            <person name="Karlsson M."/>
            <person name="Huettel B."/>
            <person name="Barry K.W."/>
            <person name="Haridas S."/>
            <person name="Chen C."/>
            <person name="Bauer D."/>
            <person name="Andreopoulos W."/>
            <person name="Pangilinan J."/>
            <person name="LaButti K."/>
            <person name="Riley R."/>
            <person name="Lipzen A."/>
            <person name="Clum A."/>
            <person name="Drula E."/>
            <person name="Henrissat B."/>
            <person name="Kohler A."/>
            <person name="Grigoriev I.V."/>
            <person name="Martin F.M."/>
            <person name="Hacquard S."/>
        </authorList>
    </citation>
    <scope>NUCLEOTIDE SEQUENCE</scope>
    <source>
        <strain evidence="3">MPI-CAGE-CH-0230</strain>
    </source>
</reference>
<sequence length="312" mass="31871">MAYDTGNVAAPRVAQATGTAAATAPPERHELVRKQQQPLQTAIAAPDNTCGYMSGLSSQVACVGGGAGFTTRCDSACQADTAATRKCTGSTDTYCVTLSFGAGTEAYWCTNSPGVTWAVSTTYPGQLNRTFTTSVIDAVWTTSLPFASGAATTAPASSARSRPTPATPTTYSIPTIPSINSSSGGSNTGAIPGGVVGGVAALALMGLGIWLARRRSRNKQSNTRTDDSGHLATPGQGPQELSALGGGGARQLRQKPELLPSSDQLKELEAGGSRAVHEVDAPFLTGSAETGGDAVGERNVHDHHQGELHELA</sequence>
<evidence type="ECO:0000256" key="1">
    <source>
        <dbReference type="SAM" id="MobiDB-lite"/>
    </source>
</evidence>
<dbReference type="GeneID" id="70190572"/>
<keyword evidence="2" id="KW-0472">Membrane</keyword>
<evidence type="ECO:0000313" key="3">
    <source>
        <dbReference type="EMBL" id="KAH7029254.1"/>
    </source>
</evidence>
<feature type="region of interest" description="Disordered" evidence="1">
    <location>
        <begin position="268"/>
        <end position="312"/>
    </location>
</feature>
<accession>A0A9P8Y4K2</accession>
<gene>
    <name evidence="3" type="ORF">B0I36DRAFT_384797</name>
</gene>
<feature type="region of interest" description="Disordered" evidence="1">
    <location>
        <begin position="215"/>
        <end position="250"/>
    </location>
</feature>
<keyword evidence="2" id="KW-0812">Transmembrane</keyword>
<proteinExistence type="predicted"/>
<dbReference type="EMBL" id="JAGTJQ010000006">
    <property type="protein sequence ID" value="KAH7029254.1"/>
    <property type="molecule type" value="Genomic_DNA"/>
</dbReference>
<feature type="compositionally biased region" description="Basic and acidic residues" evidence="1">
    <location>
        <begin position="268"/>
        <end position="280"/>
    </location>
</feature>
<dbReference type="CDD" id="cd12087">
    <property type="entry name" value="TM_EGFR-like"/>
    <property type="match status" value="1"/>
</dbReference>
<dbReference type="OrthoDB" id="5347452at2759"/>
<feature type="compositionally biased region" description="Basic and acidic residues" evidence="1">
    <location>
        <begin position="295"/>
        <end position="312"/>
    </location>
</feature>
<evidence type="ECO:0000256" key="2">
    <source>
        <dbReference type="SAM" id="Phobius"/>
    </source>
</evidence>
<keyword evidence="4" id="KW-1185">Reference proteome</keyword>
<dbReference type="AlphaFoldDB" id="A0A9P8Y4K2"/>
<name>A0A9P8Y4K2_9PEZI</name>
<feature type="transmembrane region" description="Helical" evidence="2">
    <location>
        <begin position="190"/>
        <end position="212"/>
    </location>
</feature>
<dbReference type="Gene3D" id="1.20.5.510">
    <property type="entry name" value="Single helix bin"/>
    <property type="match status" value="1"/>
</dbReference>
<protein>
    <submittedName>
        <fullName evidence="3">Uncharacterized protein</fullName>
    </submittedName>
</protein>
<keyword evidence="2" id="KW-1133">Transmembrane helix</keyword>
<evidence type="ECO:0000313" key="4">
    <source>
        <dbReference type="Proteomes" id="UP000756346"/>
    </source>
</evidence>
<dbReference type="Proteomes" id="UP000756346">
    <property type="component" value="Unassembled WGS sequence"/>
</dbReference>